<keyword evidence="2" id="KW-0812">Transmembrane</keyword>
<evidence type="ECO:0000256" key="1">
    <source>
        <dbReference type="SAM" id="MobiDB-lite"/>
    </source>
</evidence>
<keyword evidence="4" id="KW-1185">Reference proteome</keyword>
<protein>
    <submittedName>
        <fullName evidence="3">Uncharacterized protein</fullName>
    </submittedName>
</protein>
<dbReference type="RefSeq" id="WP_044882943.1">
    <property type="nucleotide sequence ID" value="NZ_JYFN01000001.1"/>
</dbReference>
<sequence length="137" mass="14345">MATLQHRRLRAAWVALLLLGLIAASGVGGVGGRPARLQAAERALPAVTAVAVPIGPGETTTPRQDARILVTGPWSPGHPTTFVLAAAAVALALPRFGRWRCMAHRGRRCDGPAEHQAARGPPRPSRPLPRQARAGIA</sequence>
<keyword evidence="2" id="KW-1133">Transmembrane helix</keyword>
<comment type="caution">
    <text evidence="3">The sequence shown here is derived from an EMBL/GenBank/DDBJ whole genome shotgun (WGS) entry which is preliminary data.</text>
</comment>
<dbReference type="AlphaFoldDB" id="A0A0D8BNC7"/>
<proteinExistence type="predicted"/>
<feature type="compositionally biased region" description="Basic and acidic residues" evidence="1">
    <location>
        <begin position="108"/>
        <end position="117"/>
    </location>
</feature>
<dbReference type="EMBL" id="JYFN01000001">
    <property type="protein sequence ID" value="KJE25509.1"/>
    <property type="molecule type" value="Genomic_DNA"/>
</dbReference>
<dbReference type="OrthoDB" id="10007616at2"/>
<feature type="transmembrane region" description="Helical" evidence="2">
    <location>
        <begin position="79"/>
        <end position="97"/>
    </location>
</feature>
<reference evidence="3 4" key="2">
    <citation type="journal article" date="2016" name="Genome Announc.">
        <title>Permanent Draft Genome Sequences for Two Variants of Frankia sp. Strain CpI1, the First Frankia Strain Isolated from Root Nodules of Comptonia peregrina.</title>
        <authorList>
            <person name="Oshone R."/>
            <person name="Hurst S.G.IV."/>
            <person name="Abebe-Akele F."/>
            <person name="Simpson S."/>
            <person name="Morris K."/>
            <person name="Thomas W.K."/>
            <person name="Tisa L.S."/>
        </authorList>
    </citation>
    <scope>NUCLEOTIDE SEQUENCE [LARGE SCALE GENOMIC DNA]</scope>
    <source>
        <strain evidence="4">CpI1-S</strain>
    </source>
</reference>
<dbReference type="Proteomes" id="UP000032545">
    <property type="component" value="Unassembled WGS sequence"/>
</dbReference>
<keyword evidence="2" id="KW-0472">Membrane</keyword>
<name>A0A0D8BNC7_9ACTN</name>
<feature type="compositionally biased region" description="Low complexity" evidence="1">
    <location>
        <begin position="128"/>
        <end position="137"/>
    </location>
</feature>
<evidence type="ECO:0000256" key="2">
    <source>
        <dbReference type="SAM" id="Phobius"/>
    </source>
</evidence>
<dbReference type="PATRIC" id="fig|1502723.3.peg.142"/>
<accession>A0A0D8BNC7</accession>
<feature type="region of interest" description="Disordered" evidence="1">
    <location>
        <begin position="108"/>
        <end position="137"/>
    </location>
</feature>
<evidence type="ECO:0000313" key="4">
    <source>
        <dbReference type="Proteomes" id="UP000032545"/>
    </source>
</evidence>
<reference evidence="4" key="1">
    <citation type="submission" date="2015-02" db="EMBL/GenBank/DDBJ databases">
        <title>Draft Genome of Frankia sp. CpI1-S.</title>
        <authorList>
            <person name="Oshone R.T."/>
            <person name="Ngom M."/>
            <person name="Ghodhbane-Gtari F."/>
            <person name="Gtari M."/>
            <person name="Morris K."/>
            <person name="Thomas K."/>
            <person name="Sen A."/>
            <person name="Tisa L.S."/>
        </authorList>
    </citation>
    <scope>NUCLEOTIDE SEQUENCE [LARGE SCALE GENOMIC DNA]</scope>
    <source>
        <strain evidence="4">CpI1-S</strain>
    </source>
</reference>
<organism evidence="3 4">
    <name type="scientific">Frankia torreyi</name>
    <dbReference type="NCBI Taxonomy" id="1856"/>
    <lineage>
        <taxon>Bacteria</taxon>
        <taxon>Bacillati</taxon>
        <taxon>Actinomycetota</taxon>
        <taxon>Actinomycetes</taxon>
        <taxon>Frankiales</taxon>
        <taxon>Frankiaceae</taxon>
        <taxon>Frankia</taxon>
    </lineage>
</organism>
<gene>
    <name evidence="3" type="ORF">FF36_00125</name>
</gene>
<evidence type="ECO:0000313" key="3">
    <source>
        <dbReference type="EMBL" id="KJE25509.1"/>
    </source>
</evidence>